<sequence>MGWPDIVKLIVSIVACEAAGDVGTIFTTPAIGTWYASLRKPSFTPPNSVFGPIWITLYLLMGIAVFIVWRHGLARKE</sequence>
<comment type="similarity">
    <text evidence="2">Belongs to the TspO/BZRP family.</text>
</comment>
<feature type="transmembrane region" description="Helical" evidence="6">
    <location>
        <begin position="49"/>
        <end position="69"/>
    </location>
</feature>
<dbReference type="Pfam" id="PF03073">
    <property type="entry name" value="TspO_MBR"/>
    <property type="match status" value="1"/>
</dbReference>
<proteinExistence type="inferred from homology"/>
<evidence type="ECO:0000256" key="6">
    <source>
        <dbReference type="SAM" id="Phobius"/>
    </source>
</evidence>
<evidence type="ECO:0000256" key="4">
    <source>
        <dbReference type="ARBA" id="ARBA00022989"/>
    </source>
</evidence>
<evidence type="ECO:0008006" key="8">
    <source>
        <dbReference type="Google" id="ProtNLM"/>
    </source>
</evidence>
<dbReference type="PANTHER" id="PTHR10057">
    <property type="entry name" value="PERIPHERAL-TYPE BENZODIAZEPINE RECEPTOR"/>
    <property type="match status" value="1"/>
</dbReference>
<keyword evidence="3 6" id="KW-0812">Transmembrane</keyword>
<reference evidence="7" key="1">
    <citation type="journal article" date="2014" name="Front. Microbiol.">
        <title>High frequency of phylogenetically diverse reductive dehalogenase-homologous genes in deep subseafloor sedimentary metagenomes.</title>
        <authorList>
            <person name="Kawai M."/>
            <person name="Futagami T."/>
            <person name="Toyoda A."/>
            <person name="Takaki Y."/>
            <person name="Nishi S."/>
            <person name="Hori S."/>
            <person name="Arai W."/>
            <person name="Tsubouchi T."/>
            <person name="Morono Y."/>
            <person name="Uchiyama I."/>
            <person name="Ito T."/>
            <person name="Fujiyama A."/>
            <person name="Inagaki F."/>
            <person name="Takami H."/>
        </authorList>
    </citation>
    <scope>NUCLEOTIDE SEQUENCE</scope>
    <source>
        <strain evidence="7">Expedition CK06-06</strain>
    </source>
</reference>
<dbReference type="CDD" id="cd15904">
    <property type="entry name" value="TSPO_MBR"/>
    <property type="match status" value="1"/>
</dbReference>
<dbReference type="PANTHER" id="PTHR10057:SF0">
    <property type="entry name" value="TRANSLOCATOR PROTEIN"/>
    <property type="match status" value="1"/>
</dbReference>
<comment type="subcellular location">
    <subcellularLocation>
        <location evidence="1">Membrane</location>
        <topology evidence="1">Multi-pass membrane protein</topology>
    </subcellularLocation>
</comment>
<protein>
    <recommendedName>
        <fullName evidence="8">ABC transmembrane type-1 domain-containing protein</fullName>
    </recommendedName>
</protein>
<evidence type="ECO:0000256" key="2">
    <source>
        <dbReference type="ARBA" id="ARBA00007524"/>
    </source>
</evidence>
<comment type="caution">
    <text evidence="7">The sequence shown here is derived from an EMBL/GenBank/DDBJ whole genome shotgun (WGS) entry which is preliminary data.</text>
</comment>
<evidence type="ECO:0000256" key="3">
    <source>
        <dbReference type="ARBA" id="ARBA00022692"/>
    </source>
</evidence>
<keyword evidence="4 6" id="KW-1133">Transmembrane helix</keyword>
<dbReference type="AlphaFoldDB" id="X0T0C8"/>
<organism evidence="7">
    <name type="scientific">marine sediment metagenome</name>
    <dbReference type="NCBI Taxonomy" id="412755"/>
    <lineage>
        <taxon>unclassified sequences</taxon>
        <taxon>metagenomes</taxon>
        <taxon>ecological metagenomes</taxon>
    </lineage>
</organism>
<evidence type="ECO:0000256" key="5">
    <source>
        <dbReference type="ARBA" id="ARBA00023136"/>
    </source>
</evidence>
<name>X0T0C8_9ZZZZ</name>
<evidence type="ECO:0000313" key="7">
    <source>
        <dbReference type="EMBL" id="GAF86913.1"/>
    </source>
</evidence>
<gene>
    <name evidence="7" type="ORF">S01H1_30891</name>
</gene>
<evidence type="ECO:0000256" key="1">
    <source>
        <dbReference type="ARBA" id="ARBA00004141"/>
    </source>
</evidence>
<dbReference type="InterPro" id="IPR038330">
    <property type="entry name" value="TspO/MBR-related_sf"/>
</dbReference>
<dbReference type="InterPro" id="IPR004307">
    <property type="entry name" value="TspO_MBR"/>
</dbReference>
<accession>X0T0C8</accession>
<dbReference type="GO" id="GO:0016020">
    <property type="term" value="C:membrane"/>
    <property type="evidence" value="ECO:0007669"/>
    <property type="project" value="UniProtKB-SubCell"/>
</dbReference>
<dbReference type="GO" id="GO:0033013">
    <property type="term" value="P:tetrapyrrole metabolic process"/>
    <property type="evidence" value="ECO:0007669"/>
    <property type="project" value="UniProtKB-ARBA"/>
</dbReference>
<dbReference type="Gene3D" id="1.20.1260.100">
    <property type="entry name" value="TspO/MBR protein"/>
    <property type="match status" value="1"/>
</dbReference>
<keyword evidence="5 6" id="KW-0472">Membrane</keyword>
<dbReference type="EMBL" id="BARS01019038">
    <property type="protein sequence ID" value="GAF86913.1"/>
    <property type="molecule type" value="Genomic_DNA"/>
</dbReference>